<feature type="compositionally biased region" description="Polar residues" evidence="1">
    <location>
        <begin position="1"/>
        <end position="19"/>
    </location>
</feature>
<name>A0AAW1SC20_9CHLO</name>
<reference evidence="2 3" key="1">
    <citation type="journal article" date="2024" name="Nat. Commun.">
        <title>Phylogenomics reveals the evolutionary origins of lichenization in chlorophyte algae.</title>
        <authorList>
            <person name="Puginier C."/>
            <person name="Libourel C."/>
            <person name="Otte J."/>
            <person name="Skaloud P."/>
            <person name="Haon M."/>
            <person name="Grisel S."/>
            <person name="Petersen M."/>
            <person name="Berrin J.G."/>
            <person name="Delaux P.M."/>
            <person name="Dal Grande F."/>
            <person name="Keller J."/>
        </authorList>
    </citation>
    <scope>NUCLEOTIDE SEQUENCE [LARGE SCALE GENOMIC DNA]</scope>
    <source>
        <strain evidence="2 3">SAG 2523</strain>
    </source>
</reference>
<dbReference type="AlphaFoldDB" id="A0AAW1SC20"/>
<evidence type="ECO:0000313" key="2">
    <source>
        <dbReference type="EMBL" id="KAK9843381.1"/>
    </source>
</evidence>
<evidence type="ECO:0000256" key="1">
    <source>
        <dbReference type="SAM" id="MobiDB-lite"/>
    </source>
</evidence>
<feature type="region of interest" description="Disordered" evidence="1">
    <location>
        <begin position="1"/>
        <end position="35"/>
    </location>
</feature>
<accession>A0AAW1SC20</accession>
<comment type="caution">
    <text evidence="2">The sequence shown here is derived from an EMBL/GenBank/DDBJ whole genome shotgun (WGS) entry which is preliminary data.</text>
</comment>
<protein>
    <submittedName>
        <fullName evidence="2">Uncharacterized protein</fullName>
    </submittedName>
</protein>
<dbReference type="Proteomes" id="UP001485043">
    <property type="component" value="Unassembled WGS sequence"/>
</dbReference>
<gene>
    <name evidence="2" type="ORF">WJX84_009886</name>
</gene>
<evidence type="ECO:0000313" key="3">
    <source>
        <dbReference type="Proteomes" id="UP001485043"/>
    </source>
</evidence>
<keyword evidence="3" id="KW-1185">Reference proteome</keyword>
<proteinExistence type="predicted"/>
<sequence>MTTNLAHRTSALQRTNSDTGSKEPGLPQTYTLSGSSSQTRLLSPVLSAWAQAGLIFTGLLLLTTLYQVDLTRSQTSPGLRGNPRHLLASPPPVFGPTLVSYSYFEKDDVQRFNMEFFMAVGMGQSPRFKPPQATDFVVIISGEKCSPCKQLLPSLVETHSGTRNFPEAQGSDNTAGAFDEPMYRYAISMEAQEPNNAESCFKVV</sequence>
<organism evidence="2 3">
    <name type="scientific">Apatococcus fuscideae</name>
    <dbReference type="NCBI Taxonomy" id="2026836"/>
    <lineage>
        <taxon>Eukaryota</taxon>
        <taxon>Viridiplantae</taxon>
        <taxon>Chlorophyta</taxon>
        <taxon>core chlorophytes</taxon>
        <taxon>Trebouxiophyceae</taxon>
        <taxon>Chlorellales</taxon>
        <taxon>Chlorellaceae</taxon>
        <taxon>Apatococcus</taxon>
    </lineage>
</organism>
<dbReference type="EMBL" id="JALJOV010001695">
    <property type="protein sequence ID" value="KAK9843381.1"/>
    <property type="molecule type" value="Genomic_DNA"/>
</dbReference>